<evidence type="ECO:0008006" key="4">
    <source>
        <dbReference type="Google" id="ProtNLM"/>
    </source>
</evidence>
<keyword evidence="3" id="KW-1185">Reference proteome</keyword>
<proteinExistence type="predicted"/>
<name>A0A0E3ZZB1_9BACT</name>
<reference evidence="2 3" key="1">
    <citation type="journal article" date="2014" name="Curr. Microbiol.">
        <title>Spirosoma radiotolerans sp. nov., a gamma-radiation-resistant bacterium isolated from gamma ray-irradiated soil.</title>
        <authorList>
            <person name="Lee J.J."/>
            <person name="Srinivasan S."/>
            <person name="Lim S."/>
            <person name="Joe M."/>
            <person name="Im S."/>
            <person name="Bae S.I."/>
            <person name="Park K.R."/>
            <person name="Han J.H."/>
            <person name="Park S.H."/>
            <person name="Joo B.M."/>
            <person name="Park S.J."/>
            <person name="Kim M.K."/>
        </authorList>
    </citation>
    <scope>NUCLEOTIDE SEQUENCE [LARGE SCALE GENOMIC DNA]</scope>
    <source>
        <strain evidence="2 3">DG5A</strain>
    </source>
</reference>
<accession>A0A0E3ZZB1</accession>
<sequence length="61" mass="6835">MFKQFISTVPGADVYMIGSFLTFFFFFMLVGLYLLIADKGHIQRMGRLPLDESTDAGAPVL</sequence>
<protein>
    <recommendedName>
        <fullName evidence="4">Cytochrome C oxidase subunit IV</fullName>
    </recommendedName>
</protein>
<dbReference type="Proteomes" id="UP000033054">
    <property type="component" value="Chromosome"/>
</dbReference>
<feature type="transmembrane region" description="Helical" evidence="1">
    <location>
        <begin position="15"/>
        <end position="37"/>
    </location>
</feature>
<evidence type="ECO:0000313" key="2">
    <source>
        <dbReference type="EMBL" id="AKD57445.1"/>
    </source>
</evidence>
<keyword evidence="1" id="KW-0472">Membrane</keyword>
<organism evidence="2 3">
    <name type="scientific">Spirosoma radiotolerans</name>
    <dbReference type="NCBI Taxonomy" id="1379870"/>
    <lineage>
        <taxon>Bacteria</taxon>
        <taxon>Pseudomonadati</taxon>
        <taxon>Bacteroidota</taxon>
        <taxon>Cytophagia</taxon>
        <taxon>Cytophagales</taxon>
        <taxon>Cytophagaceae</taxon>
        <taxon>Spirosoma</taxon>
    </lineage>
</organism>
<keyword evidence="1" id="KW-0812">Transmembrane</keyword>
<dbReference type="STRING" id="1379870.SD10_23705"/>
<dbReference type="HOGENOM" id="CLU_200390_0_0_10"/>
<dbReference type="AlphaFoldDB" id="A0A0E3ZZB1"/>
<dbReference type="RefSeq" id="WP_046577292.1">
    <property type="nucleotide sequence ID" value="NZ_CP010429.1"/>
</dbReference>
<dbReference type="PATRIC" id="fig|1379870.5.peg.5128"/>
<evidence type="ECO:0000313" key="3">
    <source>
        <dbReference type="Proteomes" id="UP000033054"/>
    </source>
</evidence>
<dbReference type="KEGG" id="srd:SD10_23705"/>
<dbReference type="EMBL" id="CP010429">
    <property type="protein sequence ID" value="AKD57445.1"/>
    <property type="molecule type" value="Genomic_DNA"/>
</dbReference>
<gene>
    <name evidence="2" type="ORF">SD10_23705</name>
</gene>
<keyword evidence="1" id="KW-1133">Transmembrane helix</keyword>
<evidence type="ECO:0000256" key="1">
    <source>
        <dbReference type="SAM" id="Phobius"/>
    </source>
</evidence>